<accession>A0A1G5L3S9</accession>
<evidence type="ECO:0000313" key="3">
    <source>
        <dbReference type="Proteomes" id="UP000198538"/>
    </source>
</evidence>
<name>A0A1G5L3S9_9BACL</name>
<reference evidence="3" key="1">
    <citation type="submission" date="2016-10" db="EMBL/GenBank/DDBJ databases">
        <authorList>
            <person name="Varghese N."/>
            <person name="Submissions S."/>
        </authorList>
    </citation>
    <scope>NUCLEOTIDE SEQUENCE [LARGE SCALE GENOMIC DNA]</scope>
    <source>
        <strain evidence="3">BL9</strain>
    </source>
</reference>
<feature type="region of interest" description="Disordered" evidence="1">
    <location>
        <begin position="176"/>
        <end position="222"/>
    </location>
</feature>
<dbReference type="STRING" id="582692.SAMN05720606_11911"/>
<dbReference type="Proteomes" id="UP000198538">
    <property type="component" value="Unassembled WGS sequence"/>
</dbReference>
<keyword evidence="3" id="KW-1185">Reference proteome</keyword>
<protein>
    <submittedName>
        <fullName evidence="2">Uncharacterized protein</fullName>
    </submittedName>
</protein>
<evidence type="ECO:0000256" key="1">
    <source>
        <dbReference type="SAM" id="MobiDB-lite"/>
    </source>
</evidence>
<feature type="compositionally biased region" description="Basic and acidic residues" evidence="1">
    <location>
        <begin position="176"/>
        <end position="193"/>
    </location>
</feature>
<dbReference type="RefSeq" id="WP_090924093.1">
    <property type="nucleotide sequence ID" value="NZ_FMVM01000019.1"/>
</dbReference>
<dbReference type="AlphaFoldDB" id="A0A1G5L3S9"/>
<evidence type="ECO:0000313" key="2">
    <source>
        <dbReference type="EMBL" id="SCZ06839.1"/>
    </source>
</evidence>
<organism evidence="2 3">
    <name type="scientific">Paenibacillus polysaccharolyticus</name>
    <dbReference type="NCBI Taxonomy" id="582692"/>
    <lineage>
        <taxon>Bacteria</taxon>
        <taxon>Bacillati</taxon>
        <taxon>Bacillota</taxon>
        <taxon>Bacilli</taxon>
        <taxon>Bacillales</taxon>
        <taxon>Paenibacillaceae</taxon>
        <taxon>Paenibacillus</taxon>
    </lineage>
</organism>
<proteinExistence type="predicted"/>
<gene>
    <name evidence="2" type="ORF">SAMN05720606_11911</name>
</gene>
<sequence length="222" mass="24763">MIPATMEQLEQVRKECRTMVRKRATASAGSTLVPLPGTDVIADVGMLMQLLPAINNKFGLSQKQLDGMDPETKSMIYGFVMSIGSKIIGRMVTKELVVQVLKRVGVRVATKSVAKFVPFAGQGLAAALSFTAMRYVGNKHIDDCYEVVKRMIEQREGLPGEPATASLEEATRHHLEENLQDIAEHETKQHADTKEEEEEEIKQDHQSTSEGKKGFLWRPRLK</sequence>
<feature type="compositionally biased region" description="Basic and acidic residues" evidence="1">
    <location>
        <begin position="202"/>
        <end position="213"/>
    </location>
</feature>
<dbReference type="EMBL" id="FMVM01000019">
    <property type="protein sequence ID" value="SCZ06839.1"/>
    <property type="molecule type" value="Genomic_DNA"/>
</dbReference>